<dbReference type="GO" id="GO:0004674">
    <property type="term" value="F:protein serine/threonine kinase activity"/>
    <property type="evidence" value="ECO:0007669"/>
    <property type="project" value="UniProtKB-EC"/>
</dbReference>
<sequence length="251" mass="26527">MSGGHNAWVSLTDHPVTVLANRCVGAVAAVLVASVLLTGCVHSVQGTATRQSPGQGVPVDVPPLDEADLDAVLLTIGELNGIMGATQMKVTSELDQMTDHSAKVSDPDCLGAVYGAEEPVYAGTGWTAVRDQVAREPTDDNDHWVEQTAVLYPAAENAQEFFDKSAAIWADCANNAIGVGDGDYLWALEDLQMDDTMITQTANQEGADGWGCQHAVTLVANLTVEAWACGYRITDEAAEIATAMIDNVPRK</sequence>
<proteinExistence type="predicted"/>
<dbReference type="Gene3D" id="3.40.1000.70">
    <property type="entry name" value="PknH-like extracellular domain"/>
    <property type="match status" value="1"/>
</dbReference>
<dbReference type="InterPro" id="IPR038232">
    <property type="entry name" value="PknH-like_Extracell_sf"/>
</dbReference>
<dbReference type="Proteomes" id="UP000430146">
    <property type="component" value="Unassembled WGS sequence"/>
</dbReference>
<evidence type="ECO:0000313" key="3">
    <source>
        <dbReference type="Proteomes" id="UP000430146"/>
    </source>
</evidence>
<feature type="domain" description="PknH-like extracellular" evidence="1">
    <location>
        <begin position="65"/>
        <end position="246"/>
    </location>
</feature>
<accession>A0A5S9RAA6</accession>
<evidence type="ECO:0000313" key="2">
    <source>
        <dbReference type="EMBL" id="CAA0134749.1"/>
    </source>
</evidence>
<dbReference type="EC" id="2.7.11.1" evidence="2"/>
<organism evidence="2 3">
    <name type="scientific">Mycolicibacterium vanbaalenii</name>
    <name type="common">Mycobacterium vanbaalenii</name>
    <dbReference type="NCBI Taxonomy" id="110539"/>
    <lineage>
        <taxon>Bacteria</taxon>
        <taxon>Bacillati</taxon>
        <taxon>Actinomycetota</taxon>
        <taxon>Actinomycetes</taxon>
        <taxon>Mycobacteriales</taxon>
        <taxon>Mycobacteriaceae</taxon>
        <taxon>Mycolicibacterium</taxon>
    </lineage>
</organism>
<dbReference type="AlphaFoldDB" id="A0A5S9RAA6"/>
<keyword evidence="2" id="KW-0418">Kinase</keyword>
<keyword evidence="2" id="KW-0808">Transferase</keyword>
<protein>
    <submittedName>
        <fullName evidence="2">Serine/threonine-protein kinase PknH</fullName>
        <ecNumber evidence="2">2.7.11.1</ecNumber>
    </submittedName>
</protein>
<dbReference type="Pfam" id="PF14032">
    <property type="entry name" value="PknH_C"/>
    <property type="match status" value="1"/>
</dbReference>
<dbReference type="EMBL" id="CACSIP010000056">
    <property type="protein sequence ID" value="CAA0134749.1"/>
    <property type="molecule type" value="Genomic_DNA"/>
</dbReference>
<reference evidence="2 3" key="1">
    <citation type="submission" date="2019-11" db="EMBL/GenBank/DDBJ databases">
        <authorList>
            <person name="Holert J."/>
        </authorList>
    </citation>
    <scope>NUCLEOTIDE SEQUENCE [LARGE SCALE GENOMIC DNA]</scope>
    <source>
        <strain evidence="2">BC8_1</strain>
    </source>
</reference>
<evidence type="ECO:0000259" key="1">
    <source>
        <dbReference type="Pfam" id="PF14032"/>
    </source>
</evidence>
<gene>
    <name evidence="2" type="primary">pknH_2</name>
    <name evidence="2" type="ORF">AELLOGFF_01838</name>
</gene>
<keyword evidence="3" id="KW-1185">Reference proteome</keyword>
<name>A0A5S9RAA6_MYCVN</name>
<dbReference type="InterPro" id="IPR026954">
    <property type="entry name" value="PknH-like_Extracell"/>
</dbReference>